<feature type="domain" description="BAH" evidence="12">
    <location>
        <begin position="395"/>
        <end position="514"/>
    </location>
</feature>
<evidence type="ECO:0000256" key="1">
    <source>
        <dbReference type="ARBA" id="ARBA00004123"/>
    </source>
</evidence>
<keyword evidence="6" id="KW-0804">Transcription</keyword>
<comment type="subcellular location">
    <subcellularLocation>
        <location evidence="1">Nucleus</location>
    </subcellularLocation>
</comment>
<keyword evidence="2" id="KW-0677">Repeat</keyword>
<feature type="coiled-coil region" evidence="9">
    <location>
        <begin position="784"/>
        <end position="814"/>
    </location>
</feature>
<dbReference type="PROSITE" id="PS51038">
    <property type="entry name" value="BAH"/>
    <property type="match status" value="1"/>
</dbReference>
<accession>A0A8H3IQ67</accession>
<dbReference type="InterPro" id="IPR036427">
    <property type="entry name" value="Bromodomain-like_sf"/>
</dbReference>
<evidence type="ECO:0000256" key="4">
    <source>
        <dbReference type="ARBA" id="ARBA00023015"/>
    </source>
</evidence>
<feature type="region of interest" description="Disordered" evidence="10">
    <location>
        <begin position="557"/>
        <end position="694"/>
    </location>
</feature>
<feature type="domain" description="Bromo" evidence="11">
    <location>
        <begin position="52"/>
        <end position="122"/>
    </location>
</feature>
<dbReference type="SMART" id="SM00297">
    <property type="entry name" value="BROMO"/>
    <property type="match status" value="2"/>
</dbReference>
<dbReference type="CDD" id="cd04369">
    <property type="entry name" value="Bromodomain"/>
    <property type="match status" value="1"/>
</dbReference>
<dbReference type="PROSITE" id="PS00633">
    <property type="entry name" value="BROMODOMAIN_1"/>
    <property type="match status" value="1"/>
</dbReference>
<dbReference type="GO" id="GO:0006338">
    <property type="term" value="P:chromatin remodeling"/>
    <property type="evidence" value="ECO:0007669"/>
    <property type="project" value="InterPro"/>
</dbReference>
<dbReference type="PRINTS" id="PR00503">
    <property type="entry name" value="BROMODOMAIN"/>
</dbReference>
<dbReference type="GO" id="GO:0006368">
    <property type="term" value="P:transcription elongation by RNA polymerase II"/>
    <property type="evidence" value="ECO:0007669"/>
    <property type="project" value="TreeGrafter"/>
</dbReference>
<dbReference type="InterPro" id="IPR018359">
    <property type="entry name" value="Bromodomain_CS"/>
</dbReference>
<dbReference type="InterPro" id="IPR037382">
    <property type="entry name" value="Rsc/polybromo"/>
</dbReference>
<dbReference type="Pfam" id="PF01426">
    <property type="entry name" value="BAH"/>
    <property type="match status" value="1"/>
</dbReference>
<evidence type="ECO:0000256" key="9">
    <source>
        <dbReference type="SAM" id="Coils"/>
    </source>
</evidence>
<feature type="region of interest" description="Disordered" evidence="10">
    <location>
        <begin position="150"/>
        <end position="241"/>
    </location>
</feature>
<proteinExistence type="predicted"/>
<keyword evidence="5 8" id="KW-0103">Bromodomain</keyword>
<dbReference type="PANTHER" id="PTHR16062:SF21">
    <property type="entry name" value="CHROMATIN STRUCTURE-REMODELING COMPLEX SUBUNIT RSC1-RELATED"/>
    <property type="match status" value="1"/>
</dbReference>
<evidence type="ECO:0000256" key="7">
    <source>
        <dbReference type="ARBA" id="ARBA00023242"/>
    </source>
</evidence>
<dbReference type="OrthoDB" id="1742084at2759"/>
<dbReference type="AlphaFoldDB" id="A0A8H3IQ67"/>
<evidence type="ECO:0000256" key="2">
    <source>
        <dbReference type="ARBA" id="ARBA00022737"/>
    </source>
</evidence>
<feature type="compositionally biased region" description="Basic and acidic residues" evidence="10">
    <location>
        <begin position="208"/>
        <end position="226"/>
    </location>
</feature>
<dbReference type="InterPro" id="IPR043151">
    <property type="entry name" value="BAH_sf"/>
</dbReference>
<keyword evidence="3" id="KW-0156">Chromatin regulator</keyword>
<dbReference type="GO" id="GO:0003682">
    <property type="term" value="F:chromatin binding"/>
    <property type="evidence" value="ECO:0007669"/>
    <property type="project" value="InterPro"/>
</dbReference>
<evidence type="ECO:0000256" key="10">
    <source>
        <dbReference type="SAM" id="MobiDB-lite"/>
    </source>
</evidence>
<gene>
    <name evidence="13" type="ORF">ALECFALPRED_002359</name>
</gene>
<dbReference type="PROSITE" id="PS50014">
    <property type="entry name" value="BROMODOMAIN_2"/>
    <property type="match status" value="2"/>
</dbReference>
<dbReference type="Gene3D" id="1.20.920.10">
    <property type="entry name" value="Bromodomain-like"/>
    <property type="match status" value="2"/>
</dbReference>
<dbReference type="FunFam" id="2.30.30.490:FF:000015">
    <property type="entry name" value="Chromatin structure-remodeling complex subunit RSC1"/>
    <property type="match status" value="1"/>
</dbReference>
<evidence type="ECO:0000256" key="5">
    <source>
        <dbReference type="ARBA" id="ARBA00023117"/>
    </source>
</evidence>
<evidence type="ECO:0000259" key="12">
    <source>
        <dbReference type="PROSITE" id="PS51038"/>
    </source>
</evidence>
<evidence type="ECO:0000313" key="14">
    <source>
        <dbReference type="Proteomes" id="UP000664203"/>
    </source>
</evidence>
<protein>
    <submittedName>
        <fullName evidence="13">Uncharacterized protein</fullName>
    </submittedName>
</protein>
<feature type="compositionally biased region" description="Polar residues" evidence="10">
    <location>
        <begin position="635"/>
        <end position="659"/>
    </location>
</feature>
<evidence type="ECO:0000313" key="13">
    <source>
        <dbReference type="EMBL" id="CAF9923345.1"/>
    </source>
</evidence>
<dbReference type="InterPro" id="IPR001487">
    <property type="entry name" value="Bromodomain"/>
</dbReference>
<feature type="compositionally biased region" description="Pro residues" evidence="10">
    <location>
        <begin position="589"/>
        <end position="603"/>
    </location>
</feature>
<dbReference type="PANTHER" id="PTHR16062">
    <property type="entry name" value="SWI/SNF-RELATED"/>
    <property type="match status" value="1"/>
</dbReference>
<keyword evidence="4" id="KW-0805">Transcription regulation</keyword>
<organism evidence="13 14">
    <name type="scientific">Alectoria fallacina</name>
    <dbReference type="NCBI Taxonomy" id="1903189"/>
    <lineage>
        <taxon>Eukaryota</taxon>
        <taxon>Fungi</taxon>
        <taxon>Dikarya</taxon>
        <taxon>Ascomycota</taxon>
        <taxon>Pezizomycotina</taxon>
        <taxon>Lecanoromycetes</taxon>
        <taxon>OSLEUM clade</taxon>
        <taxon>Lecanoromycetidae</taxon>
        <taxon>Lecanorales</taxon>
        <taxon>Lecanorineae</taxon>
        <taxon>Parmeliaceae</taxon>
        <taxon>Alectoria</taxon>
    </lineage>
</organism>
<comment type="caution">
    <text evidence="13">The sequence shown here is derived from an EMBL/GenBank/DDBJ whole genome shotgun (WGS) entry which is preliminary data.</text>
</comment>
<sequence>MAGSSDSPGSQTPMDTTETPAQSNPETSALTIEQIRAMKNITERIYAYREPDGYDPSKLFHRKVNKRSMPDYYDVIKEPVALSTLKAKLLTKDYKTFSEFVRDCALISHNAQTYNRPESGAYQDAVVLRREFEKELKALADHGVISQEVATYPDLGELPPVESPLPAEDEEDDDVDDEEDDEEDEEESDEDGPKRKRKRGPRSTAAISKREGGKDDGGLKGNDAESRKRRGRPPRVDTPMESRIKAVLKAIRKYKNEHGNIIIHQFEKLPDKVVMPEYYMEIKEPIAIEQIKVRRKNIAKMLLKQLNIVTASNIAQRKQKRKKYQSVDHFMRDIDVMFNNAKSYNQDESQIYKDAVYLQTETHKLADAEKQKPDSDFQMEEGRLPLPGGILHNGQLWKVGDWIHIQNPNDVTKPIVAQIYRTWQDTDGEKWVNACWYYRPEQTVHQYEKHFYPNEVVKTGQYRDHRVDEIIDRCFVMFITRYSKGRPRGLSADKDVYVCDSRYNEEKHKLNKIKTWASCLPDEVRDQDYPMDMFDGGVKKIKKVPSPILHLLKEDAKETDDLPKPRWGADNAPPVVGAVYKGPRDENQSPPPEPTPSPPPQPSPSVAKPVNNPSAYDTPSYPRDSQGDAVMGGYNQPSATSFNPPQGNSAQAYGSSLPQYHQHSASPAPVHHPHQYSQQAPNSYTQPHPAAATSSHLEHYATPNRYVSQRVAGPNIPAQRLPEVGHLPETANLAIPEDTRNQFQQDENGHVLWFTSPPVDTLPPTKPHSAIGHTAKYLAEKIRIKKALKEKRKAESLREEKEEQSQLLVKKAKQGVDWDLQQQINDLTVKALWKWNEQMQVGTEKIYQSLYGQHWEEGKKYEMEKLAKVQADERKRQAEFAKTNERKSNWDAAKASCSGTGIYKDDWDPRF</sequence>
<reference evidence="13" key="1">
    <citation type="submission" date="2021-03" db="EMBL/GenBank/DDBJ databases">
        <authorList>
            <person name="Tagirdzhanova G."/>
        </authorList>
    </citation>
    <scope>NUCLEOTIDE SEQUENCE</scope>
</reference>
<dbReference type="SMART" id="SM00439">
    <property type="entry name" value="BAH"/>
    <property type="match status" value="1"/>
</dbReference>
<dbReference type="EMBL" id="CAJPDR010000168">
    <property type="protein sequence ID" value="CAF9923345.1"/>
    <property type="molecule type" value="Genomic_DNA"/>
</dbReference>
<evidence type="ECO:0000256" key="8">
    <source>
        <dbReference type="PROSITE-ProRule" id="PRU00035"/>
    </source>
</evidence>
<dbReference type="Proteomes" id="UP000664203">
    <property type="component" value="Unassembled WGS sequence"/>
</dbReference>
<evidence type="ECO:0000256" key="6">
    <source>
        <dbReference type="ARBA" id="ARBA00023163"/>
    </source>
</evidence>
<name>A0A8H3IQ67_9LECA</name>
<feature type="domain" description="Bromo" evidence="11">
    <location>
        <begin position="258"/>
        <end position="352"/>
    </location>
</feature>
<feature type="region of interest" description="Disordered" evidence="10">
    <location>
        <begin position="1"/>
        <end position="30"/>
    </location>
</feature>
<dbReference type="CDD" id="cd04717">
    <property type="entry name" value="BAH_polybromo"/>
    <property type="match status" value="1"/>
</dbReference>
<keyword evidence="14" id="KW-1185">Reference proteome</keyword>
<evidence type="ECO:0000259" key="11">
    <source>
        <dbReference type="PROSITE" id="PS50014"/>
    </source>
</evidence>
<dbReference type="InterPro" id="IPR001025">
    <property type="entry name" value="BAH_dom"/>
</dbReference>
<dbReference type="Pfam" id="PF00439">
    <property type="entry name" value="Bromodomain"/>
    <property type="match status" value="2"/>
</dbReference>
<dbReference type="SUPFAM" id="SSF47370">
    <property type="entry name" value="Bromodomain"/>
    <property type="match status" value="2"/>
</dbReference>
<keyword evidence="9" id="KW-0175">Coiled coil</keyword>
<feature type="compositionally biased region" description="Acidic residues" evidence="10">
    <location>
        <begin position="167"/>
        <end position="190"/>
    </location>
</feature>
<dbReference type="Gene3D" id="2.30.30.490">
    <property type="match status" value="1"/>
</dbReference>
<feature type="compositionally biased region" description="Polar residues" evidence="10">
    <location>
        <begin position="676"/>
        <end position="686"/>
    </location>
</feature>
<dbReference type="GO" id="GO:0016586">
    <property type="term" value="C:RSC-type complex"/>
    <property type="evidence" value="ECO:0007669"/>
    <property type="project" value="InterPro"/>
</dbReference>
<evidence type="ECO:0000256" key="3">
    <source>
        <dbReference type="ARBA" id="ARBA00022853"/>
    </source>
</evidence>
<keyword evidence="7" id="KW-0539">Nucleus</keyword>